<dbReference type="GO" id="GO:0004519">
    <property type="term" value="F:endonuclease activity"/>
    <property type="evidence" value="ECO:0007669"/>
    <property type="project" value="InterPro"/>
</dbReference>
<dbReference type="AlphaFoldDB" id="A0A9W5X4I1"/>
<reference evidence="2" key="1">
    <citation type="journal article" date="2014" name="Int. J. Syst. Evol. Microbiol.">
        <title>Complete genome sequence of Corynebacterium casei LMG S-19264T (=DSM 44701T), isolated from a smear-ripened cheese.</title>
        <authorList>
            <consortium name="US DOE Joint Genome Institute (JGI-PGF)"/>
            <person name="Walter F."/>
            <person name="Albersmeier A."/>
            <person name="Kalinowski J."/>
            <person name="Ruckert C."/>
        </authorList>
    </citation>
    <scope>NUCLEOTIDE SEQUENCE</scope>
    <source>
        <strain evidence="2">CGMCC 1.15454</strain>
    </source>
</reference>
<keyword evidence="3" id="KW-1185">Reference proteome</keyword>
<name>A0A9W5X4I1_9BACI</name>
<organism evidence="2 3">
    <name type="scientific">Lentibacillus populi</name>
    <dbReference type="NCBI Taxonomy" id="1827502"/>
    <lineage>
        <taxon>Bacteria</taxon>
        <taxon>Bacillati</taxon>
        <taxon>Bacillota</taxon>
        <taxon>Bacilli</taxon>
        <taxon>Bacillales</taxon>
        <taxon>Bacillaceae</taxon>
        <taxon>Lentibacillus</taxon>
    </lineage>
</organism>
<proteinExistence type="predicted"/>
<evidence type="ECO:0000259" key="1">
    <source>
        <dbReference type="Pfam" id="PF03161"/>
    </source>
</evidence>
<feature type="domain" description="Homing endonuclease LAGLIDADG" evidence="1">
    <location>
        <begin position="16"/>
        <end position="176"/>
    </location>
</feature>
<gene>
    <name evidence="2" type="ORF">GCM10011409_11550</name>
</gene>
<comment type="caution">
    <text evidence="2">The sequence shown here is derived from an EMBL/GenBank/DDBJ whole genome shotgun (WGS) entry which is preliminary data.</text>
</comment>
<protein>
    <recommendedName>
        <fullName evidence="1">Homing endonuclease LAGLIDADG domain-containing protein</fullName>
    </recommendedName>
</protein>
<dbReference type="EMBL" id="BMJD01000005">
    <property type="protein sequence ID" value="GGB35767.1"/>
    <property type="molecule type" value="Genomic_DNA"/>
</dbReference>
<dbReference type="InterPro" id="IPR027434">
    <property type="entry name" value="Homing_endonucl"/>
</dbReference>
<evidence type="ECO:0000313" key="3">
    <source>
        <dbReference type="Proteomes" id="UP000621492"/>
    </source>
</evidence>
<dbReference type="SUPFAM" id="SSF55608">
    <property type="entry name" value="Homing endonucleases"/>
    <property type="match status" value="1"/>
</dbReference>
<dbReference type="RefSeq" id="WP_155555311.1">
    <property type="nucleotide sequence ID" value="NZ_BMJD01000005.1"/>
</dbReference>
<evidence type="ECO:0000313" key="2">
    <source>
        <dbReference type="EMBL" id="GGB35767.1"/>
    </source>
</evidence>
<accession>A0A9W5X4I1</accession>
<dbReference type="Gene3D" id="3.10.28.10">
    <property type="entry name" value="Homing endonucleases"/>
    <property type="match status" value="2"/>
</dbReference>
<dbReference type="Proteomes" id="UP000621492">
    <property type="component" value="Unassembled WGS sequence"/>
</dbReference>
<dbReference type="InterPro" id="IPR004860">
    <property type="entry name" value="LAGLIDADG_dom"/>
</dbReference>
<reference evidence="2" key="2">
    <citation type="submission" date="2020-09" db="EMBL/GenBank/DDBJ databases">
        <authorList>
            <person name="Sun Q."/>
            <person name="Zhou Y."/>
        </authorList>
    </citation>
    <scope>NUCLEOTIDE SEQUENCE</scope>
    <source>
        <strain evidence="2">CGMCC 1.15454</strain>
    </source>
</reference>
<dbReference type="Pfam" id="PF03161">
    <property type="entry name" value="LAGLIDADG_2"/>
    <property type="match status" value="1"/>
</dbReference>
<sequence length="303" mass="36323">MKYSWEDTSHSFKARIIGKLLGDGSITQQKGRKPRFQYTHCDKDYEWNLYCYKNLKNYIPLNPPKYKKVYDSRLETGFSTSYYTQSRTSDLITYLWKSWYPNLTKQIPFQLLEEYLSTESLAWWYMDDGHLKQKNNKPKKIILSTESFTENENKFLANLLLRKYSLAFKTDKQNRLILYNQFQIYYFLHLVHPYIHNSMFRKTINQFHITFAVKSKRTTLYLSENIHLERPTLEINLALHKLDALIKEYKTGTFYLNYPNVPQQHFTRPYQVIITKENLEKLLFLKEVTGLTSSKLTELTFGI</sequence>